<keyword evidence="7" id="KW-0770">Synapse</keyword>
<dbReference type="PANTHER" id="PTHR10519">
    <property type="entry name" value="GABA-B RECEPTOR"/>
    <property type="match status" value="1"/>
</dbReference>
<feature type="coiled-coil region" evidence="19">
    <location>
        <begin position="742"/>
        <end position="795"/>
    </location>
</feature>
<feature type="domain" description="G-protein coupled receptors family 3 profile" evidence="23">
    <location>
        <begin position="505"/>
        <end position="741"/>
    </location>
</feature>
<dbReference type="PRINTS" id="PR01176">
    <property type="entry name" value="GABABRECEPTR"/>
</dbReference>
<keyword evidence="12 24" id="KW-0675">Receptor</keyword>
<dbReference type="CDD" id="cd06366">
    <property type="entry name" value="PBP1_GABAb_receptor"/>
    <property type="match status" value="1"/>
</dbReference>
<evidence type="ECO:0000313" key="25">
    <source>
        <dbReference type="Proteomes" id="UP001381693"/>
    </source>
</evidence>
<evidence type="ECO:0000256" key="3">
    <source>
        <dbReference type="ARBA" id="ARBA00022553"/>
    </source>
</evidence>
<evidence type="ECO:0000256" key="8">
    <source>
        <dbReference type="ARBA" id="ARBA00023040"/>
    </source>
</evidence>
<dbReference type="FunFam" id="3.40.50.2300:FF:000072">
    <property type="entry name" value="Gamma-aminobutyric acid type B receptor subunit 2"/>
    <property type="match status" value="1"/>
</dbReference>
<organism evidence="24 25">
    <name type="scientific">Halocaridina rubra</name>
    <name type="common">Hawaiian red shrimp</name>
    <dbReference type="NCBI Taxonomy" id="373956"/>
    <lineage>
        <taxon>Eukaryota</taxon>
        <taxon>Metazoa</taxon>
        <taxon>Ecdysozoa</taxon>
        <taxon>Arthropoda</taxon>
        <taxon>Crustacea</taxon>
        <taxon>Multicrustacea</taxon>
        <taxon>Malacostraca</taxon>
        <taxon>Eumalacostraca</taxon>
        <taxon>Eucarida</taxon>
        <taxon>Decapoda</taxon>
        <taxon>Pleocyemata</taxon>
        <taxon>Caridea</taxon>
        <taxon>Atyoidea</taxon>
        <taxon>Atyidae</taxon>
        <taxon>Halocaridina</taxon>
    </lineage>
</organism>
<dbReference type="GO" id="GO:0045211">
    <property type="term" value="C:postsynaptic membrane"/>
    <property type="evidence" value="ECO:0007669"/>
    <property type="project" value="UniProtKB-SubCell"/>
</dbReference>
<comment type="similarity">
    <text evidence="1">Belongs to the G-protein coupled receptor 3 family. GABA-B receptor subfamily.</text>
</comment>
<feature type="signal peptide" evidence="22">
    <location>
        <begin position="1"/>
        <end position="22"/>
    </location>
</feature>
<keyword evidence="4 21" id="KW-0812">Transmembrane</keyword>
<evidence type="ECO:0000256" key="6">
    <source>
        <dbReference type="ARBA" id="ARBA00022989"/>
    </source>
</evidence>
<keyword evidence="13" id="KW-0325">Glycoprotein</keyword>
<keyword evidence="5 22" id="KW-0732">Signal</keyword>
<protein>
    <recommendedName>
        <fullName evidence="17">Gamma-aminobutyric acid type B receptor subunit 2</fullName>
    </recommendedName>
    <alternativeName>
        <fullName evidence="18">G-protein coupled receptor 51</fullName>
    </alternativeName>
</protein>
<evidence type="ECO:0000256" key="5">
    <source>
        <dbReference type="ARBA" id="ARBA00022729"/>
    </source>
</evidence>
<feature type="transmembrane region" description="Helical" evidence="21">
    <location>
        <begin position="633"/>
        <end position="654"/>
    </location>
</feature>
<evidence type="ECO:0000256" key="17">
    <source>
        <dbReference type="ARBA" id="ARBA00073785"/>
    </source>
</evidence>
<evidence type="ECO:0000256" key="15">
    <source>
        <dbReference type="ARBA" id="ARBA00023257"/>
    </source>
</evidence>
<keyword evidence="14" id="KW-0807">Transducer</keyword>
<keyword evidence="9 19" id="KW-0175">Coiled coil</keyword>
<dbReference type="FunFam" id="3.40.50.2300:FF:000063">
    <property type="entry name" value="Gamma-aminobutyric acid type B receptor subunit"/>
    <property type="match status" value="1"/>
</dbReference>
<dbReference type="GO" id="GO:0007214">
    <property type="term" value="P:gamma-aminobutyric acid signaling pathway"/>
    <property type="evidence" value="ECO:0007669"/>
    <property type="project" value="TreeGrafter"/>
</dbReference>
<feature type="transmembrane region" description="Helical" evidence="21">
    <location>
        <begin position="674"/>
        <end position="693"/>
    </location>
</feature>
<evidence type="ECO:0000256" key="7">
    <source>
        <dbReference type="ARBA" id="ARBA00023018"/>
    </source>
</evidence>
<dbReference type="SUPFAM" id="SSF53822">
    <property type="entry name" value="Periplasmic binding protein-like I"/>
    <property type="match status" value="1"/>
</dbReference>
<feature type="region of interest" description="Disordered" evidence="20">
    <location>
        <begin position="812"/>
        <end position="838"/>
    </location>
</feature>
<comment type="caution">
    <text evidence="24">The sequence shown here is derived from an EMBL/GenBank/DDBJ whole genome shotgun (WGS) entry which is preliminary data.</text>
</comment>
<dbReference type="InterPro" id="IPR002455">
    <property type="entry name" value="GPCR3_GABA-B"/>
</dbReference>
<evidence type="ECO:0000256" key="16">
    <source>
        <dbReference type="ARBA" id="ARBA00034104"/>
    </source>
</evidence>
<dbReference type="Gene3D" id="3.40.50.2300">
    <property type="match status" value="2"/>
</dbReference>
<keyword evidence="8" id="KW-0297">G-protein coupled receptor</keyword>
<keyword evidence="2" id="KW-1003">Cell membrane</keyword>
<feature type="transmembrane region" description="Helical" evidence="21">
    <location>
        <begin position="455"/>
        <end position="482"/>
    </location>
</feature>
<reference evidence="24 25" key="1">
    <citation type="submission" date="2023-11" db="EMBL/GenBank/DDBJ databases">
        <title>Halocaridina rubra genome assembly.</title>
        <authorList>
            <person name="Smith C."/>
        </authorList>
    </citation>
    <scope>NUCLEOTIDE SEQUENCE [LARGE SCALE GENOMIC DNA]</scope>
    <source>
        <strain evidence="24">EP-1</strain>
        <tissue evidence="24">Whole</tissue>
    </source>
</reference>
<evidence type="ECO:0000313" key="24">
    <source>
        <dbReference type="EMBL" id="KAK7082954.1"/>
    </source>
</evidence>
<dbReference type="EMBL" id="JAXCGZ010003842">
    <property type="protein sequence ID" value="KAK7082954.1"/>
    <property type="molecule type" value="Genomic_DNA"/>
</dbReference>
<dbReference type="PROSITE" id="PS50259">
    <property type="entry name" value="G_PROTEIN_RECEP_F3_4"/>
    <property type="match status" value="1"/>
</dbReference>
<name>A0AAN8XRM2_HALRR</name>
<keyword evidence="11" id="KW-1015">Disulfide bond</keyword>
<dbReference type="Pfam" id="PF01094">
    <property type="entry name" value="ANF_receptor"/>
    <property type="match status" value="1"/>
</dbReference>
<feature type="chain" id="PRO_5043053911" description="Gamma-aminobutyric acid type B receptor subunit 2" evidence="22">
    <location>
        <begin position="23"/>
        <end position="842"/>
    </location>
</feature>
<feature type="transmembrane region" description="Helical" evidence="21">
    <location>
        <begin position="699"/>
        <end position="719"/>
    </location>
</feature>
<sequence>MKLSKYPWIWILVATLFATVLGSGNRLLNIGGIFPIGGSGGWQGGQACQPAAMLALDDVNNRPDLLPGYKLNLAWNDSLCEPGLGAAVMYDLLYNPPIKLMLLGGCSTVCTTIAEAAKMWNLVVLSYGSSSPALADRQRFPTFFRTHPSATVHNPTRIRVMQKYGWSRVAIIQQAEEVFISTVEDLEVRCKKAGIEIVTRQSFLTDPTDAVRNLKRQDARIIVGLFYVVAARRVLCEIYKNNLYGKSYVWFFIGWYEDGWYEQHLEEEGLNCSREEMRLAAEGHLTTEALMWNKEREKTISGMTAGDFRLRLNQALIERGYENQSTPVGYQEAPLAYDAIWSVALALNVTMEKLKAKNKSIEEFSYTNKEIADELYKAMNATQFLGVSGRVAFSTDGDRIAWTQVEQMSDGRYIKLGYFDVQTDNFTWFNKERWMNGKVPADRTIVRRQLRTVSLGLFISMCTISAVGSVWALLLLIFTFVHRHRRFIQLSHPACNNITLVGIGICLSSIVLLGLDGQFVSEENFPVICGLRAWCLSLGFTLAYGAMFSKIWRVHRLTTKTKIENKARVEPWKLYVMVGSFVVVDIIVLSVWQGVDPLQRTLEVFPLEVPKDTVEDIKIKPELEHCESQHNTIWLGVLYGYKGLLLIFGLFLAYETRSVKLKQINDSRLVGMSIYNVVVLCLITAPVTLVISAQQDAAFAFVSLAIIFCCFLSMALVFVPKIIEVIRHPGERVESEGNAAPSKEEEERYQKLLHENEDMQRLIAEKEEKIRLLKLKLQERAAIRAREQLQASENHILTGSEDPMQMRLRQGGGERCQETSFYEERPAHRREPSYPPCTAVAC</sequence>
<keyword evidence="15" id="KW-0628">Postsynaptic cell membrane</keyword>
<evidence type="ECO:0000256" key="20">
    <source>
        <dbReference type="SAM" id="MobiDB-lite"/>
    </source>
</evidence>
<keyword evidence="6 21" id="KW-1133">Transmembrane helix</keyword>
<feature type="transmembrane region" description="Helical" evidence="21">
    <location>
        <begin position="531"/>
        <end position="552"/>
    </location>
</feature>
<accession>A0AAN8XRM2</accession>
<dbReference type="CDD" id="cd15291">
    <property type="entry name" value="7tmC_GABA-B-R1"/>
    <property type="match status" value="1"/>
</dbReference>
<keyword evidence="10 21" id="KW-0472">Membrane</keyword>
<evidence type="ECO:0000256" key="14">
    <source>
        <dbReference type="ARBA" id="ARBA00023224"/>
    </source>
</evidence>
<evidence type="ECO:0000256" key="1">
    <source>
        <dbReference type="ARBA" id="ARBA00008991"/>
    </source>
</evidence>
<evidence type="ECO:0000256" key="13">
    <source>
        <dbReference type="ARBA" id="ARBA00023180"/>
    </source>
</evidence>
<feature type="transmembrane region" description="Helical" evidence="21">
    <location>
        <begin position="494"/>
        <end position="515"/>
    </location>
</feature>
<dbReference type="Proteomes" id="UP001381693">
    <property type="component" value="Unassembled WGS sequence"/>
</dbReference>
<dbReference type="GO" id="GO:0038039">
    <property type="term" value="C:G protein-coupled receptor heterodimeric complex"/>
    <property type="evidence" value="ECO:0007669"/>
    <property type="project" value="TreeGrafter"/>
</dbReference>
<evidence type="ECO:0000256" key="4">
    <source>
        <dbReference type="ARBA" id="ARBA00022692"/>
    </source>
</evidence>
<dbReference type="AlphaFoldDB" id="A0AAN8XRM2"/>
<dbReference type="PANTHER" id="PTHR10519:SF77">
    <property type="entry name" value="GAMMA-AMINOBUTYRIC ACID TYPE B RECEPTOR SUBUNIT 1"/>
    <property type="match status" value="1"/>
</dbReference>
<dbReference type="Pfam" id="PF00003">
    <property type="entry name" value="7tm_3"/>
    <property type="match status" value="1"/>
</dbReference>
<evidence type="ECO:0000256" key="18">
    <source>
        <dbReference type="ARBA" id="ARBA00083903"/>
    </source>
</evidence>
<evidence type="ECO:0000256" key="22">
    <source>
        <dbReference type="SAM" id="SignalP"/>
    </source>
</evidence>
<gene>
    <name evidence="24" type="primary">GABBR1</name>
    <name evidence="24" type="ORF">SK128_013329</name>
</gene>
<dbReference type="InterPro" id="IPR002456">
    <property type="entry name" value="GPCR_3_GABA_rcpt_B1"/>
</dbReference>
<dbReference type="InterPro" id="IPR028082">
    <property type="entry name" value="Peripla_BP_I"/>
</dbReference>
<evidence type="ECO:0000256" key="19">
    <source>
        <dbReference type="SAM" id="Coils"/>
    </source>
</evidence>
<comment type="subcellular location">
    <subcellularLocation>
        <location evidence="16">Postsynaptic cell membrane</location>
        <topology evidence="16">Multi-pass membrane protein</topology>
    </subcellularLocation>
</comment>
<keyword evidence="3" id="KW-0597">Phosphoprotein</keyword>
<keyword evidence="25" id="KW-1185">Reference proteome</keyword>
<proteinExistence type="inferred from homology"/>
<evidence type="ECO:0000256" key="10">
    <source>
        <dbReference type="ARBA" id="ARBA00023136"/>
    </source>
</evidence>
<dbReference type="GO" id="GO:0004965">
    <property type="term" value="F:G protein-coupled GABA receptor activity"/>
    <property type="evidence" value="ECO:0007669"/>
    <property type="project" value="InterPro"/>
</dbReference>
<dbReference type="InterPro" id="IPR017978">
    <property type="entry name" value="GPCR_3_C"/>
</dbReference>
<evidence type="ECO:0000256" key="21">
    <source>
        <dbReference type="SAM" id="Phobius"/>
    </source>
</evidence>
<evidence type="ECO:0000256" key="11">
    <source>
        <dbReference type="ARBA" id="ARBA00023157"/>
    </source>
</evidence>
<feature type="compositionally biased region" description="Basic and acidic residues" evidence="20">
    <location>
        <begin position="822"/>
        <end position="832"/>
    </location>
</feature>
<feature type="transmembrane region" description="Helical" evidence="21">
    <location>
        <begin position="572"/>
        <end position="592"/>
    </location>
</feature>
<evidence type="ECO:0000256" key="12">
    <source>
        <dbReference type="ARBA" id="ARBA00023170"/>
    </source>
</evidence>
<evidence type="ECO:0000259" key="23">
    <source>
        <dbReference type="PROSITE" id="PS50259"/>
    </source>
</evidence>
<dbReference type="PRINTS" id="PR01177">
    <property type="entry name" value="GABAB1RECPTR"/>
</dbReference>
<evidence type="ECO:0000256" key="2">
    <source>
        <dbReference type="ARBA" id="ARBA00022475"/>
    </source>
</evidence>
<dbReference type="InterPro" id="IPR001828">
    <property type="entry name" value="ANF_lig-bd_rcpt"/>
</dbReference>
<evidence type="ECO:0000256" key="9">
    <source>
        <dbReference type="ARBA" id="ARBA00023054"/>
    </source>
</evidence>